<dbReference type="PANTHER" id="PTHR11468:SF3">
    <property type="entry name" value="GLYCOGEN PHOSPHORYLASE, LIVER FORM"/>
    <property type="match status" value="1"/>
</dbReference>
<comment type="similarity">
    <text evidence="3 12">Belongs to the glycogen phosphorylase family.</text>
</comment>
<dbReference type="CDD" id="cd04300">
    <property type="entry name" value="GT35_Glycogen_Phosphorylase"/>
    <property type="match status" value="1"/>
</dbReference>
<gene>
    <name evidence="13" type="primary">glgP</name>
    <name evidence="13" type="ORF">CLHOM_17530</name>
</gene>
<evidence type="ECO:0000256" key="12">
    <source>
        <dbReference type="RuleBase" id="RU000587"/>
    </source>
</evidence>
<evidence type="ECO:0000256" key="9">
    <source>
        <dbReference type="ARBA" id="ARBA00023277"/>
    </source>
</evidence>
<dbReference type="PIRSF" id="PIRSF000460">
    <property type="entry name" value="Pprylas_GlgP"/>
    <property type="match status" value="1"/>
</dbReference>
<dbReference type="SUPFAM" id="SSF53756">
    <property type="entry name" value="UDP-Glycosyltransferase/glycogen phosphorylase"/>
    <property type="match status" value="1"/>
</dbReference>
<dbReference type="FunFam" id="3.40.50.2000:FF:000005">
    <property type="entry name" value="Alpha-1,4 glucan phosphorylase"/>
    <property type="match status" value="1"/>
</dbReference>
<dbReference type="GO" id="GO:0030170">
    <property type="term" value="F:pyridoxal phosphate binding"/>
    <property type="evidence" value="ECO:0007669"/>
    <property type="project" value="InterPro"/>
</dbReference>
<keyword evidence="7 12" id="KW-0808">Transferase</keyword>
<comment type="caution">
    <text evidence="13">The sequence shown here is derived from an EMBL/GenBank/DDBJ whole genome shotgun (WGS) entry which is preliminary data.</text>
</comment>
<dbReference type="GO" id="GO:0005737">
    <property type="term" value="C:cytoplasm"/>
    <property type="evidence" value="ECO:0007669"/>
    <property type="project" value="TreeGrafter"/>
</dbReference>
<proteinExistence type="inferred from homology"/>
<comment type="cofactor">
    <cofactor evidence="2 12">
        <name>pyridoxal 5'-phosphate</name>
        <dbReference type="ChEBI" id="CHEBI:597326"/>
    </cofactor>
</comment>
<evidence type="ECO:0000256" key="6">
    <source>
        <dbReference type="ARBA" id="ARBA00022676"/>
    </source>
</evidence>
<evidence type="ECO:0000256" key="4">
    <source>
        <dbReference type="ARBA" id="ARBA00022553"/>
    </source>
</evidence>
<dbReference type="Gene3D" id="3.40.50.2000">
    <property type="entry name" value="Glycogen Phosphorylase B"/>
    <property type="match status" value="2"/>
</dbReference>
<dbReference type="InterPro" id="IPR035090">
    <property type="entry name" value="Pyridoxal_P_attach_site"/>
</dbReference>
<comment type="function">
    <text evidence="10">Phosphorylase is an important allosteric enzyme in carbohydrate metabolism. Enzymes from different sources differ in their regulatory mechanisms and in their natural substrates. However, all known phosphorylases share catalytic and structural properties.</text>
</comment>
<dbReference type="NCBIfam" id="TIGR02093">
    <property type="entry name" value="P_ylase"/>
    <property type="match status" value="1"/>
</dbReference>
<dbReference type="RefSeq" id="WP_052221303.1">
    <property type="nucleotide sequence ID" value="NZ_LHUR01000022.1"/>
</dbReference>
<keyword evidence="9 12" id="KW-0119">Carbohydrate metabolism</keyword>
<evidence type="ECO:0000256" key="7">
    <source>
        <dbReference type="ARBA" id="ARBA00022679"/>
    </source>
</evidence>
<dbReference type="Pfam" id="PF00343">
    <property type="entry name" value="Phosphorylase"/>
    <property type="match status" value="1"/>
</dbReference>
<evidence type="ECO:0000256" key="2">
    <source>
        <dbReference type="ARBA" id="ARBA00001933"/>
    </source>
</evidence>
<comment type="catalytic activity">
    <reaction evidence="1 12">
        <text>[(1-&gt;4)-alpha-D-glucosyl](n) + phosphate = [(1-&gt;4)-alpha-D-glucosyl](n-1) + alpha-D-glucose 1-phosphate</text>
        <dbReference type="Rhea" id="RHEA:41732"/>
        <dbReference type="Rhea" id="RHEA-COMP:9584"/>
        <dbReference type="Rhea" id="RHEA-COMP:9586"/>
        <dbReference type="ChEBI" id="CHEBI:15444"/>
        <dbReference type="ChEBI" id="CHEBI:43474"/>
        <dbReference type="ChEBI" id="CHEBI:58601"/>
        <dbReference type="EC" id="2.4.1.1"/>
    </reaction>
</comment>
<keyword evidence="14" id="KW-1185">Reference proteome</keyword>
<evidence type="ECO:0000256" key="1">
    <source>
        <dbReference type="ARBA" id="ARBA00001275"/>
    </source>
</evidence>
<evidence type="ECO:0000313" key="13">
    <source>
        <dbReference type="EMBL" id="KOA19664.1"/>
    </source>
</evidence>
<dbReference type="GO" id="GO:0008184">
    <property type="term" value="F:glycogen phosphorylase activity"/>
    <property type="evidence" value="ECO:0007669"/>
    <property type="project" value="InterPro"/>
</dbReference>
<dbReference type="PATRIC" id="fig|1121318.3.peg.1767"/>
<dbReference type="EC" id="2.4.1.1" evidence="12"/>
<dbReference type="AlphaFoldDB" id="A0A0L6Z9M1"/>
<evidence type="ECO:0000256" key="10">
    <source>
        <dbReference type="ARBA" id="ARBA00025174"/>
    </source>
</evidence>
<protein>
    <recommendedName>
        <fullName evidence="12">Alpha-1,4 glucan phosphorylase</fullName>
        <ecNumber evidence="12">2.4.1.1</ecNumber>
    </recommendedName>
</protein>
<reference evidence="14" key="1">
    <citation type="submission" date="2015-08" db="EMBL/GenBank/DDBJ databases">
        <title>Genome sequence of the strict anaerobe Clostridium homopropionicum LuHBu1 (DSM 5847T).</title>
        <authorList>
            <person name="Poehlein A."/>
            <person name="Beck M."/>
            <person name="Schiel-Bengelsdorf B."/>
            <person name="Bengelsdorf F.R."/>
            <person name="Daniel R."/>
            <person name="Duerre P."/>
        </authorList>
    </citation>
    <scope>NUCLEOTIDE SEQUENCE [LARGE SCALE GENOMIC DNA]</scope>
    <source>
        <strain evidence="14">DSM 5847</strain>
    </source>
</reference>
<dbReference type="EMBL" id="LHUR01000022">
    <property type="protein sequence ID" value="KOA19664.1"/>
    <property type="molecule type" value="Genomic_DNA"/>
</dbReference>
<dbReference type="STRING" id="36844.SAMN04488501_102241"/>
<organism evidence="13 14">
    <name type="scientific">Clostridium homopropionicum DSM 5847</name>
    <dbReference type="NCBI Taxonomy" id="1121318"/>
    <lineage>
        <taxon>Bacteria</taxon>
        <taxon>Bacillati</taxon>
        <taxon>Bacillota</taxon>
        <taxon>Clostridia</taxon>
        <taxon>Eubacteriales</taxon>
        <taxon>Clostridiaceae</taxon>
        <taxon>Clostridium</taxon>
    </lineage>
</organism>
<dbReference type="InterPro" id="IPR011833">
    <property type="entry name" value="Glycg_phsphrylas"/>
</dbReference>
<accession>A0A0L6Z9M1</accession>
<keyword evidence="4" id="KW-0597">Phosphoprotein</keyword>
<evidence type="ECO:0000313" key="14">
    <source>
        <dbReference type="Proteomes" id="UP000037043"/>
    </source>
</evidence>
<evidence type="ECO:0000256" key="5">
    <source>
        <dbReference type="ARBA" id="ARBA00022600"/>
    </source>
</evidence>
<evidence type="ECO:0000256" key="8">
    <source>
        <dbReference type="ARBA" id="ARBA00022898"/>
    </source>
</evidence>
<evidence type="ECO:0000256" key="3">
    <source>
        <dbReference type="ARBA" id="ARBA00006047"/>
    </source>
</evidence>
<dbReference type="GO" id="GO:0005980">
    <property type="term" value="P:glycogen catabolic process"/>
    <property type="evidence" value="ECO:0007669"/>
    <property type="project" value="TreeGrafter"/>
</dbReference>
<dbReference type="FunFam" id="3.40.50.2000:FF:000153">
    <property type="entry name" value="Alpha-1,4 glucan phosphorylase"/>
    <property type="match status" value="1"/>
</dbReference>
<dbReference type="PANTHER" id="PTHR11468">
    <property type="entry name" value="GLYCOGEN PHOSPHORYLASE"/>
    <property type="match status" value="1"/>
</dbReference>
<comment type="function">
    <text evidence="12">Allosteric enzyme that catalyzes the rate-limiting step in glycogen catabolism, the phosphorolytic cleavage of glycogen to produce glucose-1-phosphate, and plays a central role in maintaining cellular and organismal glucose homeostasis.</text>
</comment>
<sequence>MIANKDTIKKDFAGKVKSMFGKNIEEASSLQKYEALADLIRDYSSINWSKTNSQYKANNEKQVYYFSMEFLIGRLLKSNLYNLGIEEECRVALKELGIKLEEIEEQELDAGLGNGGLGRLAACFLDSMASLGIPGHGCGIRYKYGLFEQKIVNGYQIEIPDNWLKEPNPWEVRKDNKAVVVKLGGRVIENYENGYLKFTYENYQGIKAVPYDIPIIGYDNKTVNTLRLWSAEALEEEEAVNLNLISRGEYFKALEDKASVESISQVLYPDDSKIEGKLLRLKQQYFFVSAGVQSIIRSYKSKKNHINDLYKYVAIHINDTHPSLAVPELMRILIDEEGLEWDKAFEITNKTISYTNHTIMAEAMEKWQVDMFKGILPRIYMIVQEINRRFVEDLKVKYKMEQGKINKMSIINENHIKMANLAIVGGYSVNGVARLHTEILKKRELKDFYELYPEKFNNKTNGITHRRWLLEANPSLSKLICSTIGTEWIKKPEELINLKKYSRDAAFQDRAAEIKKKNKIEFSKEIKDRYGVEINPYSIFDVQVKRLHEYKRQILNLFNIINLYFKLKENPNLDIVPRTFFFAAKASPSYLLAKEIIKLITTVQYKINNDRSIKDKIKVLFLENYGVSLAEKIIPCADISEQISTASKEASGTGNMKFMMNGAITLATLDGANVEIREAVGEENIIIFGLNADEVMNYERYGGYNSKEIFNRDPIINKIVNSLINGYFQVPNCEFINIYKHLIDKNDEYFIFKDFHFYVNAQEKAEALYKNYNKWKEMSVINIAHSGRFSSDKTIENYSKEIWNTRKVNII</sequence>
<dbReference type="InterPro" id="IPR000811">
    <property type="entry name" value="Glyco_trans_35"/>
</dbReference>
<keyword evidence="5" id="KW-0321">Glycogen metabolism</keyword>
<dbReference type="Proteomes" id="UP000037043">
    <property type="component" value="Unassembled WGS sequence"/>
</dbReference>
<name>A0A0L6Z9M1_9CLOT</name>
<feature type="modified residue" description="N6-(pyridoxal phosphate)lysine" evidence="11">
    <location>
        <position position="657"/>
    </location>
</feature>
<dbReference type="PROSITE" id="PS00102">
    <property type="entry name" value="PHOSPHORYLASE"/>
    <property type="match status" value="1"/>
</dbReference>
<evidence type="ECO:0000256" key="11">
    <source>
        <dbReference type="PIRSR" id="PIRSR000460-1"/>
    </source>
</evidence>
<keyword evidence="8 11" id="KW-0663">Pyridoxal phosphate</keyword>
<keyword evidence="6 12" id="KW-0328">Glycosyltransferase</keyword>